<sequence>MTAIGQGVSADEQASVTGFGLSRRVIVYCMNYAPEVAGVGRYTGEIAEHFASIGMDVLVVTTPPHYPGWTVQSGFENAYSLGSEQMIKVIRCPLLLHRKMGGIWRLIAPLSFAMSSAPVIFWQILRRRPDVVFCVEPTLLAAPAAQFAARLAGASTVLHVQDLEVDAAFAVGHLGSRTWLKKIGHAFERMTLRRFDKVITISSRMAEKLRQKGIQDERLEVVRNWVDLSHIYPLAERSPYRDQLGFKDDDFVTLYSGNIGAKQGLGVLLDAAERLKDEPRVHFVIAGEGPLKAELQARYAHLKNVRFLPFQPYARLNEFLNMADLHALPQDKGAADLVLPSKLGGMLASGRPLIVTADEGTELTEFLRGTATITPPGDVEALAAGIEAVLAGRTHERDPVILRELCLALARDSGLASLARLTIGQAQPMRRVLNEHSA</sequence>
<accession>A0ABV2J2E8</accession>
<evidence type="ECO:0000259" key="1">
    <source>
        <dbReference type="Pfam" id="PF00534"/>
    </source>
</evidence>
<dbReference type="RefSeq" id="WP_354557425.1">
    <property type="nucleotide sequence ID" value="NZ_JBEPMB010000005.1"/>
</dbReference>
<dbReference type="PANTHER" id="PTHR45947">
    <property type="entry name" value="SULFOQUINOVOSYL TRANSFERASE SQD2"/>
    <property type="match status" value="1"/>
</dbReference>
<gene>
    <name evidence="3" type="ORF">ABID16_003281</name>
</gene>
<evidence type="ECO:0000313" key="4">
    <source>
        <dbReference type="Proteomes" id="UP001549047"/>
    </source>
</evidence>
<evidence type="ECO:0000313" key="3">
    <source>
        <dbReference type="EMBL" id="MET3614938.1"/>
    </source>
</evidence>
<protein>
    <submittedName>
        <fullName evidence="3">Colanic acid biosynthesis glycosyl transferase WcaI</fullName>
    </submittedName>
</protein>
<feature type="domain" description="Glycosyltransferase subfamily 4-like N-terminal" evidence="2">
    <location>
        <begin position="38"/>
        <end position="225"/>
    </location>
</feature>
<dbReference type="SUPFAM" id="SSF53756">
    <property type="entry name" value="UDP-Glycosyltransferase/glycogen phosphorylase"/>
    <property type="match status" value="1"/>
</dbReference>
<comment type="caution">
    <text evidence="3">The sequence shown here is derived from an EMBL/GenBank/DDBJ whole genome shotgun (WGS) entry which is preliminary data.</text>
</comment>
<dbReference type="InterPro" id="IPR028098">
    <property type="entry name" value="Glyco_trans_4-like_N"/>
</dbReference>
<keyword evidence="4" id="KW-1185">Reference proteome</keyword>
<dbReference type="PANTHER" id="PTHR45947:SF3">
    <property type="entry name" value="SULFOQUINOVOSYL TRANSFERASE SQD2"/>
    <property type="match status" value="1"/>
</dbReference>
<dbReference type="InterPro" id="IPR001296">
    <property type="entry name" value="Glyco_trans_1"/>
</dbReference>
<proteinExistence type="predicted"/>
<dbReference type="EMBL" id="JBEPMB010000005">
    <property type="protein sequence ID" value="MET3614938.1"/>
    <property type="molecule type" value="Genomic_DNA"/>
</dbReference>
<feature type="domain" description="Glycosyl transferase family 1" evidence="1">
    <location>
        <begin position="239"/>
        <end position="395"/>
    </location>
</feature>
<reference evidence="3 4" key="1">
    <citation type="submission" date="2024-06" db="EMBL/GenBank/DDBJ databases">
        <title>Genomic Encyclopedia of Type Strains, Phase IV (KMG-IV): sequencing the most valuable type-strain genomes for metagenomic binning, comparative biology and taxonomic classification.</title>
        <authorList>
            <person name="Goeker M."/>
        </authorList>
    </citation>
    <scope>NUCLEOTIDE SEQUENCE [LARGE SCALE GENOMIC DNA]</scope>
    <source>
        <strain evidence="3 4">DSM 29780</strain>
    </source>
</reference>
<dbReference type="Gene3D" id="3.40.50.2000">
    <property type="entry name" value="Glycogen Phosphorylase B"/>
    <property type="match status" value="2"/>
</dbReference>
<dbReference type="InterPro" id="IPR050194">
    <property type="entry name" value="Glycosyltransferase_grp1"/>
</dbReference>
<dbReference type="Pfam" id="PF13579">
    <property type="entry name" value="Glyco_trans_4_4"/>
    <property type="match status" value="1"/>
</dbReference>
<name>A0ABV2J2E8_9HYPH</name>
<organism evidence="3 4">
    <name type="scientific">Rhizobium aquaticum</name>
    <dbReference type="NCBI Taxonomy" id="1549636"/>
    <lineage>
        <taxon>Bacteria</taxon>
        <taxon>Pseudomonadati</taxon>
        <taxon>Pseudomonadota</taxon>
        <taxon>Alphaproteobacteria</taxon>
        <taxon>Hyphomicrobiales</taxon>
        <taxon>Rhizobiaceae</taxon>
        <taxon>Rhizobium/Agrobacterium group</taxon>
        <taxon>Rhizobium</taxon>
    </lineage>
</organism>
<dbReference type="Pfam" id="PF00534">
    <property type="entry name" value="Glycos_transf_1"/>
    <property type="match status" value="1"/>
</dbReference>
<dbReference type="Proteomes" id="UP001549047">
    <property type="component" value="Unassembled WGS sequence"/>
</dbReference>
<dbReference type="CDD" id="cd03794">
    <property type="entry name" value="GT4_WbuB-like"/>
    <property type="match status" value="1"/>
</dbReference>
<dbReference type="NCBIfam" id="NF007640">
    <property type="entry name" value="PRK10307.1"/>
    <property type="match status" value="1"/>
</dbReference>
<dbReference type="GO" id="GO:0016740">
    <property type="term" value="F:transferase activity"/>
    <property type="evidence" value="ECO:0007669"/>
    <property type="project" value="UniProtKB-KW"/>
</dbReference>
<evidence type="ECO:0000259" key="2">
    <source>
        <dbReference type="Pfam" id="PF13579"/>
    </source>
</evidence>
<keyword evidence="3" id="KW-0808">Transferase</keyword>